<dbReference type="Gene3D" id="1.20.1050.90">
    <property type="entry name" value="RecF/RecN/SMC, N-terminal domain"/>
    <property type="match status" value="1"/>
</dbReference>
<comment type="subcellular location">
    <subcellularLocation>
        <location evidence="1 9 10">Cytoplasm</location>
    </subcellularLocation>
</comment>
<dbReference type="InterPro" id="IPR001238">
    <property type="entry name" value="DNA-binding_RecF"/>
</dbReference>
<dbReference type="HAMAP" id="MF_00365">
    <property type="entry name" value="RecF"/>
    <property type="match status" value="1"/>
</dbReference>
<dbReference type="GO" id="GO:0006302">
    <property type="term" value="P:double-strand break repair"/>
    <property type="evidence" value="ECO:0007669"/>
    <property type="project" value="TreeGrafter"/>
</dbReference>
<dbReference type="Pfam" id="PF02463">
    <property type="entry name" value="SMC_N"/>
    <property type="match status" value="1"/>
</dbReference>
<feature type="binding site" evidence="9">
    <location>
        <begin position="50"/>
        <end position="57"/>
    </location>
    <ligand>
        <name>ATP</name>
        <dbReference type="ChEBI" id="CHEBI:30616"/>
    </ligand>
</feature>
<feature type="domain" description="RecF/RecN/SMC N-terminal" evidence="11">
    <location>
        <begin position="23"/>
        <end position="352"/>
    </location>
</feature>
<dbReference type="EMBL" id="CP003470">
    <property type="protein sequence ID" value="AGG87191.1"/>
    <property type="molecule type" value="Genomic_DNA"/>
</dbReference>
<keyword evidence="6 9" id="KW-0547">Nucleotide-binding</keyword>
<accession>M4NH85</accession>
<evidence type="ECO:0000256" key="7">
    <source>
        <dbReference type="ARBA" id="ARBA00022840"/>
    </source>
</evidence>
<dbReference type="InterPro" id="IPR018078">
    <property type="entry name" value="DNA-binding_RecF_CS"/>
</dbReference>
<dbReference type="GO" id="GO:0006260">
    <property type="term" value="P:DNA replication"/>
    <property type="evidence" value="ECO:0007669"/>
    <property type="project" value="UniProtKB-UniRule"/>
</dbReference>
<evidence type="ECO:0000256" key="1">
    <source>
        <dbReference type="ARBA" id="ARBA00004496"/>
    </source>
</evidence>
<dbReference type="PANTHER" id="PTHR32182:SF0">
    <property type="entry name" value="DNA REPLICATION AND REPAIR PROTEIN RECF"/>
    <property type="match status" value="1"/>
</dbReference>
<name>M4NH85_9GAMM</name>
<keyword evidence="9 10" id="KW-0227">DNA damage</keyword>
<dbReference type="InterPro" id="IPR027417">
    <property type="entry name" value="P-loop_NTPase"/>
</dbReference>
<evidence type="ECO:0000256" key="9">
    <source>
        <dbReference type="HAMAP-Rule" id="MF_00365"/>
    </source>
</evidence>
<reference evidence="12 13" key="1">
    <citation type="submission" date="2012-04" db="EMBL/GenBank/DDBJ databases">
        <title>Complete genome of Rhodanobacter sp. 2APBS1.</title>
        <authorList>
            <consortium name="US DOE Joint Genome Institute"/>
            <person name="Huntemann M."/>
            <person name="Wei C.-L."/>
            <person name="Han J."/>
            <person name="Detter J.C."/>
            <person name="Han C."/>
            <person name="Tapia R."/>
            <person name="Munk A.C.C."/>
            <person name="Chen A."/>
            <person name="Krypides N."/>
            <person name="Mavromatis K."/>
            <person name="Markowitz V."/>
            <person name="Szeto E."/>
            <person name="Ivanova N."/>
            <person name="Mikhailova N."/>
            <person name="Ovchinnikova G."/>
            <person name="Pagani I."/>
            <person name="Pati A."/>
            <person name="Goodwin L."/>
            <person name="Peters L."/>
            <person name="Pitluck S."/>
            <person name="Woyke T."/>
            <person name="Prakash O."/>
            <person name="Elkins J."/>
            <person name="Brown S."/>
            <person name="Palumbo A."/>
            <person name="Hemme C."/>
            <person name="Zhou J."/>
            <person name="Watson D."/>
            <person name="Jardine P."/>
            <person name="Kostka J."/>
            <person name="Green S."/>
        </authorList>
    </citation>
    <scope>NUCLEOTIDE SEQUENCE [LARGE SCALE GENOMIC DNA]</scope>
    <source>
        <strain evidence="12 13">2APBS1</strain>
    </source>
</reference>
<dbReference type="InterPro" id="IPR042174">
    <property type="entry name" value="RecF_2"/>
</dbReference>
<evidence type="ECO:0000256" key="8">
    <source>
        <dbReference type="ARBA" id="ARBA00023125"/>
    </source>
</evidence>
<dbReference type="PROSITE" id="PS00618">
    <property type="entry name" value="RECF_2"/>
    <property type="match status" value="1"/>
</dbReference>
<dbReference type="AlphaFoldDB" id="M4NH85"/>
<evidence type="ECO:0000256" key="3">
    <source>
        <dbReference type="ARBA" id="ARBA00020170"/>
    </source>
</evidence>
<evidence type="ECO:0000313" key="12">
    <source>
        <dbReference type="EMBL" id="AGG87191.1"/>
    </source>
</evidence>
<dbReference type="PANTHER" id="PTHR32182">
    <property type="entry name" value="DNA REPLICATION AND REPAIR PROTEIN RECF"/>
    <property type="match status" value="1"/>
</dbReference>
<keyword evidence="7 9" id="KW-0067">ATP-binding</keyword>
<evidence type="ECO:0000313" key="13">
    <source>
        <dbReference type="Proteomes" id="UP000011859"/>
    </source>
</evidence>
<dbReference type="Proteomes" id="UP000011859">
    <property type="component" value="Chromosome"/>
</dbReference>
<comment type="similarity">
    <text evidence="2 9 10">Belongs to the RecF family.</text>
</comment>
<evidence type="ECO:0000256" key="10">
    <source>
        <dbReference type="RuleBase" id="RU000578"/>
    </source>
</evidence>
<evidence type="ECO:0000259" key="11">
    <source>
        <dbReference type="Pfam" id="PF02463"/>
    </source>
</evidence>
<protein>
    <recommendedName>
        <fullName evidence="3 9">DNA replication and repair protein RecF</fullName>
    </recommendedName>
</protein>
<sequence>MATPGPPSGTPALPFVGALPVRLQQLRIRGLRCLTDVDAVLGPAINVFVGANGAGKTSVLEAAFLLSHARSFRSGAKEALLQRGATQLSIFAELCHADRRVCRLGLGRAGAGWEAKLDGSGVPLGQLVSECAVVCFEPGSHALIAGAAEERRRYLDWGVFHVEHAFLSCWRRYQRALKQRNSLLRSLSPPGDELFAPWEAELAQAADQIDRQRRAYLDRLRPRLQGSIAGLLPELGAFALRYRRGWSDELDLARQLREQRGRDLARGHTTLGAHRADWSITFEQAPLREHLSRGQEKLTALACLLAQAELYAEHRGEWPIVCLDDLASELDQAHQLAVVTLLRAADAQVLLTGTELPAALQGLPACVFHVEQGRLARLL</sequence>
<keyword evidence="9 10" id="KW-0234">DNA repair</keyword>
<dbReference type="HOGENOM" id="CLU_040267_0_0_6"/>
<proteinExistence type="inferred from homology"/>
<dbReference type="PROSITE" id="PS00617">
    <property type="entry name" value="RECF_1"/>
    <property type="match status" value="1"/>
</dbReference>
<keyword evidence="13" id="KW-1185">Reference proteome</keyword>
<dbReference type="GO" id="GO:0005524">
    <property type="term" value="F:ATP binding"/>
    <property type="evidence" value="ECO:0007669"/>
    <property type="project" value="UniProtKB-UniRule"/>
</dbReference>
<dbReference type="GO" id="GO:0005737">
    <property type="term" value="C:cytoplasm"/>
    <property type="evidence" value="ECO:0007669"/>
    <property type="project" value="UniProtKB-SubCell"/>
</dbReference>
<dbReference type="STRING" id="666685.R2APBS1_0003"/>
<evidence type="ECO:0000256" key="5">
    <source>
        <dbReference type="ARBA" id="ARBA00022705"/>
    </source>
</evidence>
<evidence type="ECO:0000256" key="2">
    <source>
        <dbReference type="ARBA" id="ARBA00008016"/>
    </source>
</evidence>
<organism evidence="12 13">
    <name type="scientific">Rhodanobacter denitrificans</name>
    <dbReference type="NCBI Taxonomy" id="666685"/>
    <lineage>
        <taxon>Bacteria</taxon>
        <taxon>Pseudomonadati</taxon>
        <taxon>Pseudomonadota</taxon>
        <taxon>Gammaproteobacteria</taxon>
        <taxon>Lysobacterales</taxon>
        <taxon>Rhodanobacteraceae</taxon>
        <taxon>Rhodanobacter</taxon>
    </lineage>
</organism>
<dbReference type="SUPFAM" id="SSF52540">
    <property type="entry name" value="P-loop containing nucleoside triphosphate hydrolases"/>
    <property type="match status" value="1"/>
</dbReference>
<gene>
    <name evidence="9" type="primary">recF</name>
    <name evidence="12" type="ORF">R2APBS1_0003</name>
</gene>
<dbReference type="Gene3D" id="3.40.50.300">
    <property type="entry name" value="P-loop containing nucleotide triphosphate hydrolases"/>
    <property type="match status" value="1"/>
</dbReference>
<dbReference type="InterPro" id="IPR003395">
    <property type="entry name" value="RecF/RecN/SMC_N"/>
</dbReference>
<dbReference type="NCBIfam" id="TIGR00611">
    <property type="entry name" value="recf"/>
    <property type="match status" value="1"/>
</dbReference>
<dbReference type="GO" id="GO:0003697">
    <property type="term" value="F:single-stranded DNA binding"/>
    <property type="evidence" value="ECO:0007669"/>
    <property type="project" value="UniProtKB-UniRule"/>
</dbReference>
<keyword evidence="5 9" id="KW-0235">DNA replication</keyword>
<keyword evidence="9 10" id="KW-0742">SOS response</keyword>
<evidence type="ECO:0000256" key="6">
    <source>
        <dbReference type="ARBA" id="ARBA00022741"/>
    </source>
</evidence>
<dbReference type="eggNOG" id="COG1195">
    <property type="taxonomic scope" value="Bacteria"/>
</dbReference>
<dbReference type="GO" id="GO:0000731">
    <property type="term" value="P:DNA synthesis involved in DNA repair"/>
    <property type="evidence" value="ECO:0007669"/>
    <property type="project" value="TreeGrafter"/>
</dbReference>
<evidence type="ECO:0000256" key="4">
    <source>
        <dbReference type="ARBA" id="ARBA00022490"/>
    </source>
</evidence>
<keyword evidence="4 9" id="KW-0963">Cytoplasm</keyword>
<keyword evidence="8 9" id="KW-0238">DNA-binding</keyword>
<comment type="function">
    <text evidence="9 10">The RecF protein is involved in DNA metabolism; it is required for DNA replication and normal SOS inducibility. RecF binds preferentially to single-stranded, linear DNA. It also seems to bind ATP.</text>
</comment>
<dbReference type="KEGG" id="rhd:R2APBS1_0003"/>
<dbReference type="GO" id="GO:0009432">
    <property type="term" value="P:SOS response"/>
    <property type="evidence" value="ECO:0007669"/>
    <property type="project" value="UniProtKB-UniRule"/>
</dbReference>